<comment type="caution">
    <text evidence="7">The sequence shown here is derived from an EMBL/GenBank/DDBJ whole genome shotgun (WGS) entry which is preliminary data.</text>
</comment>
<name>A0A363CWH3_9BACT</name>
<dbReference type="GO" id="GO:0016491">
    <property type="term" value="F:oxidoreductase activity"/>
    <property type="evidence" value="ECO:0007669"/>
    <property type="project" value="UniProtKB-UniRule"/>
</dbReference>
<feature type="domain" description="Nitroreductase" evidence="6">
    <location>
        <begin position="9"/>
        <end position="163"/>
    </location>
</feature>
<dbReference type="PANTHER" id="PTHR43425:SF2">
    <property type="entry name" value="OXYGEN-INSENSITIVE NADPH NITROREDUCTASE"/>
    <property type="match status" value="1"/>
</dbReference>
<dbReference type="RefSeq" id="WP_108560940.1">
    <property type="nucleotide sequence ID" value="NZ_MUXE01000022.1"/>
</dbReference>
<dbReference type="EMBL" id="MUXE01000022">
    <property type="protein sequence ID" value="PUE63446.1"/>
    <property type="molecule type" value="Genomic_DNA"/>
</dbReference>
<reference evidence="7 8" key="1">
    <citation type="submission" date="2017-02" db="EMBL/GenBank/DDBJ databases">
        <title>Arcobacter caeni sp. nov, a new Arcobacter species isolated from reclaimed water.</title>
        <authorList>
            <person name="Figueras M.J."/>
            <person name="Perez-Cataluna A."/>
            <person name="Salas-Masso N."/>
        </authorList>
    </citation>
    <scope>NUCLEOTIDE SEQUENCE [LARGE SCALE GENOMIC DNA]</scope>
    <source>
        <strain evidence="7 8">RW17-10</strain>
    </source>
</reference>
<keyword evidence="5" id="KW-0521">NADP</keyword>
<organism evidence="7 8">
    <name type="scientific">Arcobacter caeni</name>
    <dbReference type="NCBI Taxonomy" id="1912877"/>
    <lineage>
        <taxon>Bacteria</taxon>
        <taxon>Pseudomonadati</taxon>
        <taxon>Campylobacterota</taxon>
        <taxon>Epsilonproteobacteria</taxon>
        <taxon>Campylobacterales</taxon>
        <taxon>Arcobacteraceae</taxon>
        <taxon>Arcobacter</taxon>
    </lineage>
</organism>
<evidence type="ECO:0000256" key="4">
    <source>
        <dbReference type="ARBA" id="ARBA00023002"/>
    </source>
</evidence>
<evidence type="ECO:0000256" key="1">
    <source>
        <dbReference type="ARBA" id="ARBA00008366"/>
    </source>
</evidence>
<keyword evidence="8" id="KW-1185">Reference proteome</keyword>
<keyword evidence="2 5" id="KW-0285">Flavoprotein</keyword>
<accession>A0A363CWH3</accession>
<dbReference type="PIRSF" id="PIRSF005426">
    <property type="entry name" value="Frp"/>
    <property type="match status" value="1"/>
</dbReference>
<protein>
    <submittedName>
        <fullName evidence="7">NADPH-dependent oxidoreductase</fullName>
    </submittedName>
</protein>
<dbReference type="AlphaFoldDB" id="A0A363CWH3"/>
<dbReference type="SUPFAM" id="SSF55469">
    <property type="entry name" value="FMN-dependent nitroreductase-like"/>
    <property type="match status" value="1"/>
</dbReference>
<gene>
    <name evidence="7" type="ORF">B0174_11160</name>
</gene>
<proteinExistence type="inferred from homology"/>
<keyword evidence="4 5" id="KW-0560">Oxidoreductase</keyword>
<evidence type="ECO:0000313" key="8">
    <source>
        <dbReference type="Proteomes" id="UP000251135"/>
    </source>
</evidence>
<dbReference type="Pfam" id="PF00881">
    <property type="entry name" value="Nitroreductase"/>
    <property type="match status" value="1"/>
</dbReference>
<dbReference type="InterPro" id="IPR016446">
    <property type="entry name" value="Flavin_OxRdtase_Frp"/>
</dbReference>
<keyword evidence="3 5" id="KW-0288">FMN</keyword>
<evidence type="ECO:0000256" key="2">
    <source>
        <dbReference type="ARBA" id="ARBA00022630"/>
    </source>
</evidence>
<dbReference type="PANTHER" id="PTHR43425">
    <property type="entry name" value="OXYGEN-INSENSITIVE NADPH NITROREDUCTASE"/>
    <property type="match status" value="1"/>
</dbReference>
<dbReference type="Proteomes" id="UP000251135">
    <property type="component" value="Unassembled WGS sequence"/>
</dbReference>
<comment type="similarity">
    <text evidence="1 5">Belongs to the flavin oxidoreductase frp family.</text>
</comment>
<dbReference type="InterPro" id="IPR000415">
    <property type="entry name" value="Nitroreductase-like"/>
</dbReference>
<dbReference type="Gene3D" id="3.40.109.10">
    <property type="entry name" value="NADH Oxidase"/>
    <property type="match status" value="1"/>
</dbReference>
<evidence type="ECO:0000256" key="5">
    <source>
        <dbReference type="PIRNR" id="PIRNR005426"/>
    </source>
</evidence>
<sequence length="249" mass="27888">MNDVIKQLSNRKSIRQFTGENVSNEDLELIIKTAQRCPTSINGQQISLVYTRDKDKIKQIAELCGGQQQVATADVFITICVDFNRTIFAVEQAGEKHQIDKSAEGILVGAVDAGIMLNAIQIAAESLGFGTTAIGAVRNEPAAMIELLGLPAKTFPIVGTTIGVPTKEAKEAALKPRIPIDSFVFEDKYDDKKVKDGVLLYEKQMKKFRVDHNMNYLQSYCEQTANYYKNIYFRKIEENYTKQGFVFKD</sequence>
<evidence type="ECO:0000259" key="6">
    <source>
        <dbReference type="Pfam" id="PF00881"/>
    </source>
</evidence>
<evidence type="ECO:0000313" key="7">
    <source>
        <dbReference type="EMBL" id="PUE63446.1"/>
    </source>
</evidence>
<dbReference type="InterPro" id="IPR029479">
    <property type="entry name" value="Nitroreductase"/>
</dbReference>
<dbReference type="OrthoDB" id="9802510at2"/>
<evidence type="ECO:0000256" key="3">
    <source>
        <dbReference type="ARBA" id="ARBA00022643"/>
    </source>
</evidence>